<evidence type="ECO:0000259" key="11">
    <source>
        <dbReference type="PROSITE" id="PS50994"/>
    </source>
</evidence>
<keyword evidence="8" id="KW-0695">RNA-directed DNA polymerase</keyword>
<dbReference type="InterPro" id="IPR005162">
    <property type="entry name" value="Retrotrans_gag_dom"/>
</dbReference>
<dbReference type="InterPro" id="IPR043128">
    <property type="entry name" value="Rev_trsase/Diguanyl_cyclase"/>
</dbReference>
<name>A0A819SAI3_9BILA</name>
<accession>A0A819SAI3</accession>
<dbReference type="FunFam" id="1.10.340.70:FF:000001">
    <property type="entry name" value="Retrovirus-related Pol polyprotein from transposon gypsy-like Protein"/>
    <property type="match status" value="1"/>
</dbReference>
<sequence length="1806" mass="206467">MSGLEDKLKIVTSVLNESLEIPSIEDNAIHSSTRIIEENVEKVIISRGRYALKPEINQQTNTQLLVTNNTDTEISNLGQHIIIENTDHIQQYIDTNQSNKIELETHPQSMDEVNDKEKIIQNDDNVIDESFDVFILKNFSQFSGNSDVVLCTLRLGQDDTLLNKTKCDVCHTKLANESNTNFSNNSHQLSSAHHSLIQNSESNLGATKLVGELPVTTINTFSLNSSLAQTDPILNDLRKAIVENLIKNPKTFKGEKDDVNKWLEDIEHLLEIAHIPHLTRLDLISYSLRGDALEWFKTNRSSFTSWDLFVTSLKKAFTSNFHEEIAFKKLETYSQGQNQSIRTFFNDVLKLCKEADPTMSETTKLKTLLNKAKANIQYEVHDPRVQTPMTSSLSYTPSPTYNQSFSNSSNNYSPQYSRNYDRNSRFQNNQNKYSPPRNSYVPPMSSSQPQSRLNINSQPPPQRYVNNSNQTNNRQNVTSSNTNRVTNTPSRQPTANTIDVSHSSEGTAQEQEIFSSVLCSQYTGATTTFVHENLLHHLKNVQVVSQKSYSFVLADGIAPFHVLGSVRLCICFANVRTIIDAHIARNLCTDIILGMDYVNRYNLSFNVTYQTVSIEHKNRILTMNIDPEHQCQKIPVLSLKSLSIPPNTSCSVPVSTSISSICSILIPNQTLSYDTSLIPTHTLLNFHNYESMISFSNTSPITQFICRNDCIGVLTDCQQFHSSLILPSKLHQSVDDTKRFGGLSAYTDSHAVLVSKSHSVDAFLPSIANHSLSISSSPFVLCNSIKSPGTPVNIHINSLVESLSNLTQRSQLHYLLTRFSAAFDISEHNIAQTCIHHVINTIPHSPPACKPYPQPDKEPAMYQMMQEFLTAGLITESHSPYAAPAILVKKKDDSYRFVVDYKRLNLVTIKDASPLPNIEDTLRKLGQGYSHFSKLDLKSGFYQIPIRNSDKEKTAFVTPFGLYQFNVLPMGLKNSPPTFQKVMTDTLKSCRAFSSVYLDDIIVFSKSFDEHLQHLEAVLLALRANNLILNPPKCVFAANQIDYLGHTISKHQMTPLQERIDTILAIKEPKTLAQANKFIGSLSWYRKFIPQFATVAAPIHEVTNLTKDKRHKFKWQYAQSKAFQELKHMLVSKPLFLNYPIENIPLMLTTDASGIGIGGVLQQEVNGEIHNLYYHSQVMTPCERKYSTIEKEALAIYKCFTRMRTILLGRSIILCTDHCPLCHIMEKTVHNARVERITHLIQEYNIEKVIHIKGRDNCLPDFLSRYSNDTNDELFEVEYGLENKTALLAAMTLRSHTRRHKISTDDKSIDSDFADEDKSNINTSSESSYSKQFTANNFDVNQLQREQALDPAIQTLIQQISNRTPNLDFILKNDIIYKLITPSRNSQRKLEVIYLPKSMEQSLVQACHDDPMTGAHFSFERTYRKIRYLYWWPSMKPAIKEYLASCLLCKQHNISRHKKYGHLNPLHPPEGPFSMIGIDYCGPLKRTPRENQYVLVITDYFTRHITAIALPNCTAETTAQALFNDFFCKYGIPAVILSDQGSHFKNQLMENIQHLIGYNHIYSTPYHPQTNGIVERFNATFIPQIAKLQDTQDNNWDEFLQPVVFAYNTGVHKTTKYSPYELLYGSSARLPITIRPAHFSFTTPNDYFEQLRKTMRIYHRAAHDNIIHQQQNTKTFYDSNRRDPHYEIGDVVLTRIHGNRSKLDPKFSPIPKVITHVNHPIYETDTIDHYIHHLYDQIPKTSRIHNRSRDAITRRNTNRHIKQVARQQQQTVTRSIAHAWKLHDFKQYLQHKQIRYNRLPEIRQHQ</sequence>
<keyword evidence="4" id="KW-0548">Nucleotidyltransferase</keyword>
<dbReference type="GO" id="GO:0015074">
    <property type="term" value="P:DNA integration"/>
    <property type="evidence" value="ECO:0007669"/>
    <property type="project" value="InterPro"/>
</dbReference>
<dbReference type="EC" id="2.7.7.49" evidence="1"/>
<dbReference type="GO" id="GO:0003964">
    <property type="term" value="F:RNA-directed DNA polymerase activity"/>
    <property type="evidence" value="ECO:0007669"/>
    <property type="project" value="UniProtKB-KW"/>
</dbReference>
<gene>
    <name evidence="12" type="ORF">OKA104_LOCUS33734</name>
</gene>
<keyword evidence="7" id="KW-0378">Hydrolase</keyword>
<dbReference type="CDD" id="cd01647">
    <property type="entry name" value="RT_LTR"/>
    <property type="match status" value="1"/>
</dbReference>
<dbReference type="InterPro" id="IPR036397">
    <property type="entry name" value="RNaseH_sf"/>
</dbReference>
<dbReference type="Gene3D" id="3.10.10.10">
    <property type="entry name" value="HIV Type 1 Reverse Transcriptase, subunit A, domain 1"/>
    <property type="match status" value="1"/>
</dbReference>
<dbReference type="Pfam" id="PF17917">
    <property type="entry name" value="RT_RNaseH"/>
    <property type="match status" value="1"/>
</dbReference>
<reference evidence="12" key="1">
    <citation type="submission" date="2021-02" db="EMBL/GenBank/DDBJ databases">
        <authorList>
            <person name="Nowell W R."/>
        </authorList>
    </citation>
    <scope>NUCLEOTIDE SEQUENCE</scope>
</reference>
<evidence type="ECO:0000256" key="3">
    <source>
        <dbReference type="ARBA" id="ARBA00022679"/>
    </source>
</evidence>
<dbReference type="Gene3D" id="1.10.340.70">
    <property type="match status" value="1"/>
</dbReference>
<dbReference type="Proteomes" id="UP000663881">
    <property type="component" value="Unassembled WGS sequence"/>
</dbReference>
<dbReference type="CDD" id="cd00303">
    <property type="entry name" value="retropepsin_like"/>
    <property type="match status" value="1"/>
</dbReference>
<dbReference type="InterPro" id="IPR041373">
    <property type="entry name" value="RT_RNaseH"/>
</dbReference>
<dbReference type="PANTHER" id="PTHR37984:SF5">
    <property type="entry name" value="PROTEIN NYNRIN-LIKE"/>
    <property type="match status" value="1"/>
</dbReference>
<evidence type="ECO:0000256" key="1">
    <source>
        <dbReference type="ARBA" id="ARBA00012493"/>
    </source>
</evidence>
<dbReference type="PANTHER" id="PTHR37984">
    <property type="entry name" value="PROTEIN CBG26694"/>
    <property type="match status" value="1"/>
</dbReference>
<evidence type="ECO:0000256" key="8">
    <source>
        <dbReference type="ARBA" id="ARBA00022918"/>
    </source>
</evidence>
<dbReference type="FunFam" id="3.30.420.10:FF:000032">
    <property type="entry name" value="Retrovirus-related Pol polyprotein from transposon 297-like Protein"/>
    <property type="match status" value="1"/>
</dbReference>
<dbReference type="InterPro" id="IPR050951">
    <property type="entry name" value="Retrovirus_Pol_polyprotein"/>
</dbReference>
<dbReference type="InterPro" id="IPR043502">
    <property type="entry name" value="DNA/RNA_pol_sf"/>
</dbReference>
<dbReference type="PROSITE" id="PS50878">
    <property type="entry name" value="RT_POL"/>
    <property type="match status" value="1"/>
</dbReference>
<organism evidence="12 13">
    <name type="scientific">Adineta steineri</name>
    <dbReference type="NCBI Taxonomy" id="433720"/>
    <lineage>
        <taxon>Eukaryota</taxon>
        <taxon>Metazoa</taxon>
        <taxon>Spiralia</taxon>
        <taxon>Gnathifera</taxon>
        <taxon>Rotifera</taxon>
        <taxon>Eurotatoria</taxon>
        <taxon>Bdelloidea</taxon>
        <taxon>Adinetida</taxon>
        <taxon>Adinetidae</taxon>
        <taxon>Adineta</taxon>
    </lineage>
</organism>
<feature type="region of interest" description="Disordered" evidence="9">
    <location>
        <begin position="1307"/>
        <end position="1328"/>
    </location>
</feature>
<protein>
    <recommendedName>
        <fullName evidence="1">RNA-directed DNA polymerase</fullName>
        <ecNumber evidence="1">2.7.7.49</ecNumber>
    </recommendedName>
</protein>
<dbReference type="GO" id="GO:0004519">
    <property type="term" value="F:endonuclease activity"/>
    <property type="evidence" value="ECO:0007669"/>
    <property type="project" value="UniProtKB-KW"/>
</dbReference>
<feature type="domain" description="Reverse transcriptase" evidence="10">
    <location>
        <begin position="869"/>
        <end position="1048"/>
    </location>
</feature>
<feature type="region of interest" description="Disordered" evidence="9">
    <location>
        <begin position="379"/>
        <end position="505"/>
    </location>
</feature>
<evidence type="ECO:0000313" key="12">
    <source>
        <dbReference type="EMBL" id="CAF4066957.1"/>
    </source>
</evidence>
<feature type="compositionally biased region" description="Polar residues" evidence="9">
    <location>
        <begin position="425"/>
        <end position="437"/>
    </location>
</feature>
<evidence type="ECO:0000256" key="7">
    <source>
        <dbReference type="ARBA" id="ARBA00022801"/>
    </source>
</evidence>
<keyword evidence="6" id="KW-0255">Endonuclease</keyword>
<evidence type="ECO:0000256" key="6">
    <source>
        <dbReference type="ARBA" id="ARBA00022759"/>
    </source>
</evidence>
<dbReference type="CDD" id="cd09274">
    <property type="entry name" value="RNase_HI_RT_Ty3"/>
    <property type="match status" value="1"/>
</dbReference>
<feature type="non-terminal residue" evidence="12">
    <location>
        <position position="1"/>
    </location>
</feature>
<proteinExistence type="predicted"/>
<dbReference type="InterPro" id="IPR000477">
    <property type="entry name" value="RT_dom"/>
</dbReference>
<dbReference type="Gene3D" id="3.30.420.10">
    <property type="entry name" value="Ribonuclease H-like superfamily/Ribonuclease H"/>
    <property type="match status" value="1"/>
</dbReference>
<evidence type="ECO:0000313" key="13">
    <source>
        <dbReference type="Proteomes" id="UP000663881"/>
    </source>
</evidence>
<evidence type="ECO:0000256" key="9">
    <source>
        <dbReference type="SAM" id="MobiDB-lite"/>
    </source>
</evidence>
<feature type="compositionally biased region" description="Low complexity" evidence="9">
    <location>
        <begin position="465"/>
        <end position="488"/>
    </location>
</feature>
<feature type="domain" description="Integrase catalytic" evidence="11">
    <location>
        <begin position="1468"/>
        <end position="1627"/>
    </location>
</feature>
<dbReference type="Pfam" id="PF03732">
    <property type="entry name" value="Retrotrans_gag"/>
    <property type="match status" value="1"/>
</dbReference>
<dbReference type="InterPro" id="IPR041588">
    <property type="entry name" value="Integrase_H2C2"/>
</dbReference>
<dbReference type="Gene3D" id="2.40.70.10">
    <property type="entry name" value="Acid Proteases"/>
    <property type="match status" value="1"/>
</dbReference>
<feature type="compositionally biased region" description="Polar residues" evidence="9">
    <location>
        <begin position="444"/>
        <end position="457"/>
    </location>
</feature>
<dbReference type="InterPro" id="IPR001584">
    <property type="entry name" value="Integrase_cat-core"/>
</dbReference>
<dbReference type="GO" id="GO:0008233">
    <property type="term" value="F:peptidase activity"/>
    <property type="evidence" value="ECO:0007669"/>
    <property type="project" value="UniProtKB-KW"/>
</dbReference>
<dbReference type="FunFam" id="3.10.10.10:FF:000007">
    <property type="entry name" value="Retrovirus-related Pol polyprotein from transposon 17.6-like Protein"/>
    <property type="match status" value="1"/>
</dbReference>
<dbReference type="EMBL" id="CAJOAY010004368">
    <property type="protein sequence ID" value="CAF4066957.1"/>
    <property type="molecule type" value="Genomic_DNA"/>
</dbReference>
<evidence type="ECO:0000256" key="4">
    <source>
        <dbReference type="ARBA" id="ARBA00022695"/>
    </source>
</evidence>
<feature type="compositionally biased region" description="Low complexity" evidence="9">
    <location>
        <begin position="387"/>
        <end position="418"/>
    </location>
</feature>
<keyword evidence="5" id="KW-0540">Nuclease</keyword>
<evidence type="ECO:0000256" key="5">
    <source>
        <dbReference type="ARBA" id="ARBA00022722"/>
    </source>
</evidence>
<dbReference type="Pfam" id="PF00665">
    <property type="entry name" value="rve"/>
    <property type="match status" value="1"/>
</dbReference>
<dbReference type="Pfam" id="PF17921">
    <property type="entry name" value="Integrase_H2C2"/>
    <property type="match status" value="1"/>
</dbReference>
<dbReference type="Gene3D" id="3.30.70.270">
    <property type="match status" value="2"/>
</dbReference>
<evidence type="ECO:0000256" key="2">
    <source>
        <dbReference type="ARBA" id="ARBA00022670"/>
    </source>
</evidence>
<dbReference type="GO" id="GO:0006508">
    <property type="term" value="P:proteolysis"/>
    <property type="evidence" value="ECO:0007669"/>
    <property type="project" value="UniProtKB-KW"/>
</dbReference>
<keyword evidence="2" id="KW-0645">Protease</keyword>
<comment type="caution">
    <text evidence="12">The sequence shown here is derived from an EMBL/GenBank/DDBJ whole genome shotgun (WGS) entry which is preliminary data.</text>
</comment>
<dbReference type="SUPFAM" id="SSF53098">
    <property type="entry name" value="Ribonuclease H-like"/>
    <property type="match status" value="1"/>
</dbReference>
<feature type="compositionally biased region" description="Polar residues" evidence="9">
    <location>
        <begin position="489"/>
        <end position="505"/>
    </location>
</feature>
<dbReference type="SUPFAM" id="SSF56672">
    <property type="entry name" value="DNA/RNA polymerases"/>
    <property type="match status" value="1"/>
</dbReference>
<dbReference type="InterPro" id="IPR012337">
    <property type="entry name" value="RNaseH-like_sf"/>
</dbReference>
<evidence type="ECO:0000259" key="10">
    <source>
        <dbReference type="PROSITE" id="PS50878"/>
    </source>
</evidence>
<dbReference type="Pfam" id="PF00078">
    <property type="entry name" value="RVT_1"/>
    <property type="match status" value="1"/>
</dbReference>
<keyword evidence="3" id="KW-0808">Transferase</keyword>
<dbReference type="GO" id="GO:0003676">
    <property type="term" value="F:nucleic acid binding"/>
    <property type="evidence" value="ECO:0007669"/>
    <property type="project" value="InterPro"/>
</dbReference>
<dbReference type="InterPro" id="IPR021109">
    <property type="entry name" value="Peptidase_aspartic_dom_sf"/>
</dbReference>
<dbReference type="PROSITE" id="PS50994">
    <property type="entry name" value="INTEGRASE"/>
    <property type="match status" value="1"/>
</dbReference>
<dbReference type="FunFam" id="3.30.70.270:FF:000020">
    <property type="entry name" value="Transposon Tf2-6 polyprotein-like Protein"/>
    <property type="match status" value="1"/>
</dbReference>